<proteinExistence type="predicted"/>
<dbReference type="AlphaFoldDB" id="A0A9P6KRG2"/>
<feature type="region of interest" description="Disordered" evidence="1">
    <location>
        <begin position="1"/>
        <end position="45"/>
    </location>
</feature>
<sequence>MDSQRTYFSLAGSKGTESPGGGAVRGVTFASSQQGRIDGDGGRRPAPIHLHILFSRLRLEEEGGGEVVRWWCVRAGDSTGRGAMRDVSRNTGGWGYGGGGGFELHLVPVPVPLG</sequence>
<evidence type="ECO:0000256" key="1">
    <source>
        <dbReference type="SAM" id="MobiDB-lite"/>
    </source>
</evidence>
<dbReference type="EMBL" id="WJXW01000004">
    <property type="protein sequence ID" value="KAF9736808.1"/>
    <property type="molecule type" value="Genomic_DNA"/>
</dbReference>
<dbReference type="Proteomes" id="UP000756921">
    <property type="component" value="Unassembled WGS sequence"/>
</dbReference>
<gene>
    <name evidence="2" type="ORF">PMIN01_04587</name>
</gene>
<comment type="caution">
    <text evidence="2">The sequence shown here is derived from an EMBL/GenBank/DDBJ whole genome shotgun (WGS) entry which is preliminary data.</text>
</comment>
<reference evidence="2" key="1">
    <citation type="journal article" date="2020" name="Mol. Plant Microbe Interact.">
        <title>Genome Sequence of the Biocontrol Agent Coniothyrium minitans strain Conio (IMI 134523).</title>
        <authorList>
            <person name="Patel D."/>
            <person name="Shittu T.A."/>
            <person name="Baroncelli R."/>
            <person name="Muthumeenakshi S."/>
            <person name="Osborne T.H."/>
            <person name="Janganan T.K."/>
            <person name="Sreenivasaprasad S."/>
        </authorList>
    </citation>
    <scope>NUCLEOTIDE SEQUENCE</scope>
    <source>
        <strain evidence="2">Conio</strain>
    </source>
</reference>
<name>A0A9P6KRG2_9PLEO</name>
<accession>A0A9P6KRG2</accession>
<keyword evidence="3" id="KW-1185">Reference proteome</keyword>
<evidence type="ECO:0000313" key="2">
    <source>
        <dbReference type="EMBL" id="KAF9736808.1"/>
    </source>
</evidence>
<evidence type="ECO:0000313" key="3">
    <source>
        <dbReference type="Proteomes" id="UP000756921"/>
    </source>
</evidence>
<protein>
    <submittedName>
        <fullName evidence="2">Uncharacterized protein</fullName>
    </submittedName>
</protein>
<organism evidence="2 3">
    <name type="scientific">Paraphaeosphaeria minitans</name>
    <dbReference type="NCBI Taxonomy" id="565426"/>
    <lineage>
        <taxon>Eukaryota</taxon>
        <taxon>Fungi</taxon>
        <taxon>Dikarya</taxon>
        <taxon>Ascomycota</taxon>
        <taxon>Pezizomycotina</taxon>
        <taxon>Dothideomycetes</taxon>
        <taxon>Pleosporomycetidae</taxon>
        <taxon>Pleosporales</taxon>
        <taxon>Massarineae</taxon>
        <taxon>Didymosphaeriaceae</taxon>
        <taxon>Paraphaeosphaeria</taxon>
    </lineage>
</organism>